<dbReference type="GO" id="GO:0071276">
    <property type="term" value="P:cellular response to cadmium ion"/>
    <property type="evidence" value="ECO:0000270"/>
    <property type="project" value="CGD"/>
</dbReference>
<dbReference type="PANTHER" id="PTHR47706">
    <property type="entry name" value="NMRA-LIKE FAMILY PROTEIN"/>
    <property type="match status" value="1"/>
</dbReference>
<proteinExistence type="predicted"/>
<dbReference type="Proteomes" id="UP000000559">
    <property type="component" value="Chromosome 6"/>
</dbReference>
<dbReference type="GO" id="GO:0005576">
    <property type="term" value="C:extracellular region"/>
    <property type="evidence" value="ECO:0000314"/>
    <property type="project" value="CGD"/>
</dbReference>
<dbReference type="OrthoDB" id="9974981at2759"/>
<dbReference type="GO" id="GO:0016491">
    <property type="term" value="F:oxidoreductase activity"/>
    <property type="evidence" value="ECO:0007669"/>
    <property type="project" value="UniProtKB-KW"/>
</dbReference>
<name>A0A1D8PPI6_CANAL</name>
<evidence type="ECO:0000256" key="2">
    <source>
        <dbReference type="ARBA" id="ARBA00023002"/>
    </source>
</evidence>
<dbReference type="KEGG" id="cal:CAALFM_C601070CA"/>
<evidence type="ECO:0000313" key="4">
    <source>
        <dbReference type="CGD" id="CAL0000174960"/>
    </source>
</evidence>
<dbReference type="InParanoid" id="A0A1D8PPI6"/>
<dbReference type="Gene3D" id="3.90.25.10">
    <property type="entry name" value="UDP-galactose 4-epimerase, domain 1"/>
    <property type="match status" value="1"/>
</dbReference>
<dbReference type="SMR" id="A0A1D8PPI6"/>
<evidence type="ECO:0000313" key="6">
    <source>
        <dbReference type="Proteomes" id="UP000000559"/>
    </source>
</evidence>
<dbReference type="AlphaFoldDB" id="A0A1D8PPI6"/>
<reference evidence="5 6" key="2">
    <citation type="journal article" date="2007" name="Genome Biol.">
        <title>Assembly of the Candida albicans genome into sixteen supercontigs aligned on the eight chromosomes.</title>
        <authorList>
            <person name="van het Hoog M."/>
            <person name="Rast T.J."/>
            <person name="Martchenko M."/>
            <person name="Grindle S."/>
            <person name="Dignard D."/>
            <person name="Hogues H."/>
            <person name="Cuomo C."/>
            <person name="Berriman M."/>
            <person name="Scherer S."/>
            <person name="Magee B.B."/>
            <person name="Whiteway M."/>
            <person name="Chibana H."/>
            <person name="Nantel A."/>
            <person name="Magee P.T."/>
        </authorList>
    </citation>
    <scope>GENOME REANNOTATION</scope>
    <source>
        <strain evidence="6">SC5314 / ATCC MYA-2876</strain>
    </source>
</reference>
<dbReference type="InterPro" id="IPR051609">
    <property type="entry name" value="NmrA/Isoflavone_reductase-like"/>
</dbReference>
<dbReference type="GO" id="GO:0034599">
    <property type="term" value="P:cellular response to oxidative stress"/>
    <property type="evidence" value="ECO:0000315"/>
    <property type="project" value="CGD"/>
</dbReference>
<dbReference type="PANTHER" id="PTHR47706:SF9">
    <property type="entry name" value="NMRA-LIKE DOMAIN-CONTAINING PROTEIN-RELATED"/>
    <property type="match status" value="1"/>
</dbReference>
<keyword evidence="1" id="KW-0521">NADP</keyword>
<dbReference type="CGD" id="CAL0000174960">
    <property type="gene designation" value="CIP1"/>
</dbReference>
<protein>
    <submittedName>
        <fullName evidence="5">Cip1p</fullName>
    </submittedName>
</protein>
<reference evidence="5 6" key="1">
    <citation type="journal article" date="2004" name="Proc. Natl. Acad. Sci. U.S.A.">
        <title>The diploid genome sequence of Candida albicans.</title>
        <authorList>
            <person name="Jones T."/>
            <person name="Federspiel N.A."/>
            <person name="Chibana H."/>
            <person name="Dungan J."/>
            <person name="Kalman S."/>
            <person name="Magee B.B."/>
            <person name="Newport G."/>
            <person name="Thorstenson Y.R."/>
            <person name="Agabian N."/>
            <person name="Magee P.T."/>
            <person name="Davis R.W."/>
            <person name="Scherer S."/>
        </authorList>
    </citation>
    <scope>NUCLEOTIDE SEQUENCE [LARGE SCALE GENOMIC DNA]</scope>
    <source>
        <strain evidence="6">SC5314 / ATCC MYA-2876</strain>
    </source>
</reference>
<evidence type="ECO:0000313" key="5">
    <source>
        <dbReference type="EMBL" id="AOW30053.1"/>
    </source>
</evidence>
<sequence>MSKVSITIIGLNGFLGKPVLEAINSGIFDDKINFPIKAITRKEPETKNDKIEYVVSEINEESIKSTLSQKLSGTDVIIELIGPNPEAFANIEKLIDAIKPKLFIPSQFGTDIPKVDEYAPGFLGIKTQHSENVRKLGVKVVDIITSLFAVPGAFLYEWVGSTGINADDKTVKLIGDINQQFDISKLEDVGKAVLSIATNPNPRELPDTIRIGSDRITVKDVIDRYSKDHNVELKVVSEQSAEDAKKEFTESLKAGFDGEKFLWYLQVIAAQGLDKGLLSSKLDNELVNPGESLWKWGKY</sequence>
<dbReference type="RefSeq" id="XP_714320.2">
    <property type="nucleotide sequence ID" value="XM_709227.2"/>
</dbReference>
<keyword evidence="6" id="KW-1185">Reference proteome</keyword>
<keyword evidence="2" id="KW-0560">Oxidoreductase</keyword>
<dbReference type="InterPro" id="IPR008030">
    <property type="entry name" value="NmrA-like"/>
</dbReference>
<organism evidence="5 6">
    <name type="scientific">Candida albicans (strain SC5314 / ATCC MYA-2876)</name>
    <name type="common">Yeast</name>
    <dbReference type="NCBI Taxonomy" id="237561"/>
    <lineage>
        <taxon>Eukaryota</taxon>
        <taxon>Fungi</taxon>
        <taxon>Dikarya</taxon>
        <taxon>Ascomycota</taxon>
        <taxon>Saccharomycotina</taxon>
        <taxon>Pichiomycetes</taxon>
        <taxon>Debaryomycetaceae</taxon>
        <taxon>Candida/Lodderomyces clade</taxon>
        <taxon>Candida</taxon>
    </lineage>
</organism>
<evidence type="ECO:0000259" key="3">
    <source>
        <dbReference type="Pfam" id="PF05368"/>
    </source>
</evidence>
<dbReference type="EMBL" id="CP017628">
    <property type="protein sequence ID" value="AOW30053.1"/>
    <property type="molecule type" value="Genomic_DNA"/>
</dbReference>
<gene>
    <name evidence="4 5" type="primary">CIP1</name>
    <name evidence="5" type="ordered locus">CAALFM_C601070CA</name>
    <name evidence="4" type="ordered locus">orf19.7761</name>
</gene>
<dbReference type="SUPFAM" id="SSF51735">
    <property type="entry name" value="NAD(P)-binding Rossmann-fold domains"/>
    <property type="match status" value="1"/>
</dbReference>
<dbReference type="GO" id="GO:0062040">
    <property type="term" value="C:fungal biofilm matrix"/>
    <property type="evidence" value="ECO:0000314"/>
    <property type="project" value="CGD"/>
</dbReference>
<accession>A0A1D8PPI6</accession>
<dbReference type="Pfam" id="PF05368">
    <property type="entry name" value="NmrA"/>
    <property type="match status" value="1"/>
</dbReference>
<dbReference type="VEuPathDB" id="FungiDB:C6_01070C_A"/>
<dbReference type="GeneID" id="3644018"/>
<dbReference type="STRING" id="237561.A0A1D8PPI6"/>
<reference evidence="5 6" key="3">
    <citation type="journal article" date="2013" name="Genome Biol.">
        <title>Assembly of a phased diploid Candida albicans genome facilitates allele-specific measurements and provides a simple model for repeat and indel structure.</title>
        <authorList>
            <person name="Muzzey D."/>
            <person name="Schwartz K."/>
            <person name="Weissman J.S."/>
            <person name="Sherlock G."/>
        </authorList>
    </citation>
    <scope>NUCLEOTIDE SEQUENCE [LARGE SCALE GENOMIC DNA]</scope>
    <source>
        <strain evidence="6">SC5314 / ATCC MYA-2876</strain>
    </source>
</reference>
<feature type="domain" description="NmrA-like" evidence="3">
    <location>
        <begin position="4"/>
        <end position="247"/>
    </location>
</feature>
<evidence type="ECO:0000256" key="1">
    <source>
        <dbReference type="ARBA" id="ARBA00022857"/>
    </source>
</evidence>
<dbReference type="Gene3D" id="3.40.50.720">
    <property type="entry name" value="NAD(P)-binding Rossmann-like Domain"/>
    <property type="match status" value="1"/>
</dbReference>
<dbReference type="InterPro" id="IPR036291">
    <property type="entry name" value="NAD(P)-bd_dom_sf"/>
</dbReference>